<sequence length="283" mass="31905">MTTLDFQNEQAAERRAGLHALLAYSVMTLAFWAVNATSIIMEAAREGVAFNAWEAWFIEGTSAAYLLILCWTAVRPLERRFPVGATRWTRWLPAHIGGLLVFSALHVGAMGLTREALFPILFNHSYQFFEDPLWQTFIYELRKDALSYASVVLILTGFRTIQWHRLEAAAARTEARTHHRVNLKCGGRVMHLAASEFSSAKAAGNYVEARFGEREYLARMTLSELDNLLRDAAVDAVRVHRSWLVNRDMITETVPTGEGDVTLTLSNGETIPGSRRYRDRLAA</sequence>
<keyword evidence="1" id="KW-1133">Transmembrane helix</keyword>
<feature type="transmembrane region" description="Helical" evidence="1">
    <location>
        <begin position="53"/>
        <end position="74"/>
    </location>
</feature>
<feature type="transmembrane region" description="Helical" evidence="1">
    <location>
        <begin position="94"/>
        <end position="112"/>
    </location>
</feature>
<dbReference type="RefSeq" id="WP_091771193.1">
    <property type="nucleotide sequence ID" value="NZ_FNHG01000017.1"/>
</dbReference>
<protein>
    <submittedName>
        <fullName evidence="3">DNA-binding response regulator, LytR/AlgR family</fullName>
    </submittedName>
</protein>
<dbReference type="OrthoDB" id="9781059at2"/>
<organism evidence="3 4">
    <name type="scientific">Maricaulis salignorans</name>
    <dbReference type="NCBI Taxonomy" id="144026"/>
    <lineage>
        <taxon>Bacteria</taxon>
        <taxon>Pseudomonadati</taxon>
        <taxon>Pseudomonadota</taxon>
        <taxon>Alphaproteobacteria</taxon>
        <taxon>Maricaulales</taxon>
        <taxon>Maricaulaceae</taxon>
        <taxon>Maricaulis</taxon>
    </lineage>
</organism>
<dbReference type="InterPro" id="IPR046947">
    <property type="entry name" value="LytR-like"/>
</dbReference>
<name>A0A1G9V1F3_9PROT</name>
<dbReference type="PROSITE" id="PS50930">
    <property type="entry name" value="HTH_LYTTR"/>
    <property type="match status" value="1"/>
</dbReference>
<dbReference type="AlphaFoldDB" id="A0A1G9V1F3"/>
<keyword evidence="1" id="KW-0812">Transmembrane</keyword>
<dbReference type="GO" id="GO:0000156">
    <property type="term" value="F:phosphorelay response regulator activity"/>
    <property type="evidence" value="ECO:0007669"/>
    <property type="project" value="InterPro"/>
</dbReference>
<dbReference type="Pfam" id="PF04397">
    <property type="entry name" value="LytTR"/>
    <property type="match status" value="1"/>
</dbReference>
<dbReference type="PIRSF" id="PIRSF031767">
    <property type="entry name" value="MHYE_LytTR"/>
    <property type="match status" value="1"/>
</dbReference>
<dbReference type="Proteomes" id="UP000199759">
    <property type="component" value="Unassembled WGS sequence"/>
</dbReference>
<dbReference type="InterPro" id="IPR012379">
    <property type="entry name" value="LytTR_MHYE"/>
</dbReference>
<evidence type="ECO:0000256" key="1">
    <source>
        <dbReference type="SAM" id="Phobius"/>
    </source>
</evidence>
<feature type="transmembrane region" description="Helical" evidence="1">
    <location>
        <begin position="20"/>
        <end position="41"/>
    </location>
</feature>
<keyword evidence="3" id="KW-0238">DNA-binding</keyword>
<evidence type="ECO:0000313" key="4">
    <source>
        <dbReference type="Proteomes" id="UP000199759"/>
    </source>
</evidence>
<dbReference type="PANTHER" id="PTHR37299">
    <property type="entry name" value="TRANSCRIPTIONAL REGULATOR-RELATED"/>
    <property type="match status" value="1"/>
</dbReference>
<dbReference type="GO" id="GO:0003677">
    <property type="term" value="F:DNA binding"/>
    <property type="evidence" value="ECO:0007669"/>
    <property type="project" value="UniProtKB-KW"/>
</dbReference>
<dbReference type="PANTHER" id="PTHR37299:SF1">
    <property type="entry name" value="STAGE 0 SPORULATION PROTEIN A HOMOLOG"/>
    <property type="match status" value="1"/>
</dbReference>
<dbReference type="InterPro" id="IPR007492">
    <property type="entry name" value="LytTR_DNA-bd_dom"/>
</dbReference>
<dbReference type="Gene3D" id="2.40.50.1020">
    <property type="entry name" value="LytTr DNA-binding domain"/>
    <property type="match status" value="1"/>
</dbReference>
<keyword evidence="1" id="KW-0472">Membrane</keyword>
<dbReference type="STRING" id="144026.SAMN04488568_11750"/>
<feature type="domain" description="HTH LytTR-type" evidence="2">
    <location>
        <begin position="202"/>
        <end position="283"/>
    </location>
</feature>
<keyword evidence="4" id="KW-1185">Reference proteome</keyword>
<dbReference type="SMART" id="SM00850">
    <property type="entry name" value="LytTR"/>
    <property type="match status" value="1"/>
</dbReference>
<proteinExistence type="predicted"/>
<dbReference type="EMBL" id="FNHG01000017">
    <property type="protein sequence ID" value="SDM66054.1"/>
    <property type="molecule type" value="Genomic_DNA"/>
</dbReference>
<accession>A0A1G9V1F3</accession>
<reference evidence="3 4" key="1">
    <citation type="submission" date="2016-10" db="EMBL/GenBank/DDBJ databases">
        <authorList>
            <person name="de Groot N.N."/>
        </authorList>
    </citation>
    <scope>NUCLEOTIDE SEQUENCE [LARGE SCALE GENOMIC DNA]</scope>
    <source>
        <strain evidence="3 4">DSM 16077</strain>
    </source>
</reference>
<evidence type="ECO:0000313" key="3">
    <source>
        <dbReference type="EMBL" id="SDM66054.1"/>
    </source>
</evidence>
<evidence type="ECO:0000259" key="2">
    <source>
        <dbReference type="PROSITE" id="PS50930"/>
    </source>
</evidence>
<gene>
    <name evidence="3" type="ORF">SAMN04488568_11750</name>
</gene>